<dbReference type="PANTHER" id="PTHR28163">
    <property type="entry name" value="PROTEIN PET117 HOMOLOG, MITOCHONDRIAL"/>
    <property type="match status" value="1"/>
</dbReference>
<comment type="similarity">
    <text evidence="2">Belongs to the PET117 family.</text>
</comment>
<dbReference type="AlphaFoldDB" id="A0AAF0Y8V9"/>
<dbReference type="GO" id="GO:0005739">
    <property type="term" value="C:mitochondrion"/>
    <property type="evidence" value="ECO:0007669"/>
    <property type="project" value="UniProtKB-SubCell"/>
</dbReference>
<comment type="subcellular location">
    <subcellularLocation>
        <location evidence="1">Mitochondrion</location>
    </subcellularLocation>
</comment>
<protein>
    <submittedName>
        <fullName evidence="5">Protein, mitochondrial</fullName>
    </submittedName>
</protein>
<dbReference type="PANTHER" id="PTHR28163:SF1">
    <property type="entry name" value="PROTEIN PET117 HOMOLOG, MITOCHONDRIAL"/>
    <property type="match status" value="1"/>
</dbReference>
<keyword evidence="3" id="KW-0809">Transit peptide</keyword>
<gene>
    <name evidence="5" type="primary">PET117</name>
    <name evidence="5" type="ORF">LOC62_03G005020</name>
</gene>
<evidence type="ECO:0000256" key="1">
    <source>
        <dbReference type="ARBA" id="ARBA00004173"/>
    </source>
</evidence>
<evidence type="ECO:0000256" key="2">
    <source>
        <dbReference type="ARBA" id="ARBA00008197"/>
    </source>
</evidence>
<name>A0AAF0Y8V9_9TREE</name>
<reference evidence="5" key="1">
    <citation type="submission" date="2023-10" db="EMBL/GenBank/DDBJ databases">
        <authorList>
            <person name="Noh H."/>
        </authorList>
    </citation>
    <scope>NUCLEOTIDE SEQUENCE</scope>
    <source>
        <strain evidence="5">DUCC4014</strain>
    </source>
</reference>
<evidence type="ECO:0000313" key="5">
    <source>
        <dbReference type="EMBL" id="WOO81497.1"/>
    </source>
</evidence>
<dbReference type="GO" id="GO:0033617">
    <property type="term" value="P:mitochondrial respiratory chain complex IV assembly"/>
    <property type="evidence" value="ECO:0007669"/>
    <property type="project" value="TreeGrafter"/>
</dbReference>
<organism evidence="5 6">
    <name type="scientific">Vanrija pseudolonga</name>
    <dbReference type="NCBI Taxonomy" id="143232"/>
    <lineage>
        <taxon>Eukaryota</taxon>
        <taxon>Fungi</taxon>
        <taxon>Dikarya</taxon>
        <taxon>Basidiomycota</taxon>
        <taxon>Agaricomycotina</taxon>
        <taxon>Tremellomycetes</taxon>
        <taxon>Trichosporonales</taxon>
        <taxon>Trichosporonaceae</taxon>
        <taxon>Vanrija</taxon>
    </lineage>
</organism>
<evidence type="ECO:0000256" key="3">
    <source>
        <dbReference type="ARBA" id="ARBA00022946"/>
    </source>
</evidence>
<dbReference type="EMBL" id="CP086716">
    <property type="protein sequence ID" value="WOO81497.1"/>
    <property type="molecule type" value="Genomic_DNA"/>
</dbReference>
<proteinExistence type="inferred from homology"/>
<evidence type="ECO:0000313" key="6">
    <source>
        <dbReference type="Proteomes" id="UP000827549"/>
    </source>
</evidence>
<dbReference type="Pfam" id="PF15786">
    <property type="entry name" value="PET117"/>
    <property type="match status" value="1"/>
</dbReference>
<accession>A0AAF0Y8V9</accession>
<dbReference type="Proteomes" id="UP000827549">
    <property type="component" value="Chromosome 3"/>
</dbReference>
<keyword evidence="6" id="KW-1185">Reference proteome</keyword>
<dbReference type="InterPro" id="IPR031568">
    <property type="entry name" value="Pet117"/>
</dbReference>
<dbReference type="GeneID" id="87808251"/>
<keyword evidence="4" id="KW-0496">Mitochondrion</keyword>
<dbReference type="RefSeq" id="XP_062627529.1">
    <property type="nucleotide sequence ID" value="XM_062771545.1"/>
</dbReference>
<sequence>MSRASKVFFGTSMVFMCATVYGVHWLQKRESDNMYLGVLRDEERVNAKKLAQVQQPAAVVDEDCATCIISPPPQLLEAQTKEQRARERAARLAEYEAQKGLAVRLEAAESKTAAPQRLV</sequence>
<evidence type="ECO:0000256" key="4">
    <source>
        <dbReference type="ARBA" id="ARBA00023128"/>
    </source>
</evidence>